<dbReference type="InterPro" id="IPR036135">
    <property type="entry name" value="MoeA_linker/N_sf"/>
</dbReference>
<protein>
    <recommendedName>
        <fullName evidence="4">Molybdopterin molybdenumtransferase</fullName>
        <ecNumber evidence="4">2.10.1.1</ecNumber>
    </recommendedName>
</protein>
<comment type="pathway">
    <text evidence="4">Cofactor biosynthesis; molybdopterin biosynthesis.</text>
</comment>
<keyword evidence="4" id="KW-0460">Magnesium</keyword>
<dbReference type="AlphaFoldDB" id="A0A1M7YCR9"/>
<dbReference type="PANTHER" id="PTHR10192:SF5">
    <property type="entry name" value="GEPHYRIN"/>
    <property type="match status" value="1"/>
</dbReference>
<dbReference type="GO" id="GO:0046872">
    <property type="term" value="F:metal ion binding"/>
    <property type="evidence" value="ECO:0007669"/>
    <property type="project" value="UniProtKB-UniRule"/>
</dbReference>
<dbReference type="GO" id="GO:0006777">
    <property type="term" value="P:Mo-molybdopterin cofactor biosynthetic process"/>
    <property type="evidence" value="ECO:0007669"/>
    <property type="project" value="UniProtKB-UniRule"/>
</dbReference>
<dbReference type="SMART" id="SM00852">
    <property type="entry name" value="MoCF_biosynth"/>
    <property type="match status" value="1"/>
</dbReference>
<evidence type="ECO:0000256" key="1">
    <source>
        <dbReference type="ARBA" id="ARBA00002901"/>
    </source>
</evidence>
<keyword evidence="4 6" id="KW-0808">Transferase</keyword>
<accession>A0A1M7YCR9</accession>
<evidence type="ECO:0000256" key="4">
    <source>
        <dbReference type="RuleBase" id="RU365090"/>
    </source>
</evidence>
<dbReference type="Pfam" id="PF03453">
    <property type="entry name" value="MoeA_N"/>
    <property type="match status" value="1"/>
</dbReference>
<evidence type="ECO:0000256" key="2">
    <source>
        <dbReference type="ARBA" id="ARBA00010763"/>
    </source>
</evidence>
<dbReference type="UniPathway" id="UPA00344"/>
<keyword evidence="4" id="KW-0479">Metal-binding</keyword>
<proteinExistence type="inferred from homology"/>
<evidence type="ECO:0000313" key="7">
    <source>
        <dbReference type="Proteomes" id="UP000184603"/>
    </source>
</evidence>
<dbReference type="InterPro" id="IPR005110">
    <property type="entry name" value="MoeA_linker/N"/>
</dbReference>
<dbReference type="STRING" id="1121416.SAMN02745220_03394"/>
<comment type="cofactor">
    <cofactor evidence="4">
        <name>Mg(2+)</name>
        <dbReference type="ChEBI" id="CHEBI:18420"/>
    </cofactor>
</comment>
<dbReference type="InterPro" id="IPR036688">
    <property type="entry name" value="MoeA_C_domain_IV_sf"/>
</dbReference>
<dbReference type="GO" id="GO:0061599">
    <property type="term" value="F:molybdopterin molybdotransferase activity"/>
    <property type="evidence" value="ECO:0007669"/>
    <property type="project" value="UniProtKB-UniRule"/>
</dbReference>
<dbReference type="InterPro" id="IPR001453">
    <property type="entry name" value="MoaB/Mog_dom"/>
</dbReference>
<organism evidence="6 7">
    <name type="scientific">Desulfopila aestuarii DSM 18488</name>
    <dbReference type="NCBI Taxonomy" id="1121416"/>
    <lineage>
        <taxon>Bacteria</taxon>
        <taxon>Pseudomonadati</taxon>
        <taxon>Thermodesulfobacteriota</taxon>
        <taxon>Desulfobulbia</taxon>
        <taxon>Desulfobulbales</taxon>
        <taxon>Desulfocapsaceae</taxon>
        <taxon>Desulfopila</taxon>
    </lineage>
</organism>
<comment type="catalytic activity">
    <reaction evidence="3">
        <text>adenylyl-molybdopterin + molybdate = Mo-molybdopterin + AMP + H(+)</text>
        <dbReference type="Rhea" id="RHEA:35047"/>
        <dbReference type="ChEBI" id="CHEBI:15378"/>
        <dbReference type="ChEBI" id="CHEBI:36264"/>
        <dbReference type="ChEBI" id="CHEBI:62727"/>
        <dbReference type="ChEBI" id="CHEBI:71302"/>
        <dbReference type="ChEBI" id="CHEBI:456215"/>
        <dbReference type="EC" id="2.10.1.1"/>
    </reaction>
</comment>
<dbReference type="Gene3D" id="2.170.190.11">
    <property type="entry name" value="Molybdopterin biosynthesis moea protein, domain 3"/>
    <property type="match status" value="1"/>
</dbReference>
<keyword evidence="7" id="KW-1185">Reference proteome</keyword>
<reference evidence="6 7" key="1">
    <citation type="submission" date="2016-12" db="EMBL/GenBank/DDBJ databases">
        <authorList>
            <person name="Song W.-J."/>
            <person name="Kurnit D.M."/>
        </authorList>
    </citation>
    <scope>NUCLEOTIDE SEQUENCE [LARGE SCALE GENOMIC DNA]</scope>
    <source>
        <strain evidence="6 7">DSM 18488</strain>
    </source>
</reference>
<feature type="domain" description="MoaB/Mog" evidence="5">
    <location>
        <begin position="242"/>
        <end position="381"/>
    </location>
</feature>
<comment type="function">
    <text evidence="1 4">Catalyzes the insertion of molybdate into adenylated molybdopterin with the concomitant release of AMP.</text>
</comment>
<evidence type="ECO:0000259" key="5">
    <source>
        <dbReference type="SMART" id="SM00852"/>
    </source>
</evidence>
<dbReference type="SUPFAM" id="SSF53218">
    <property type="entry name" value="Molybdenum cofactor biosynthesis proteins"/>
    <property type="match status" value="1"/>
</dbReference>
<keyword evidence="4" id="KW-0501">Molybdenum cofactor biosynthesis</keyword>
<comment type="similarity">
    <text evidence="2 4">Belongs to the MoeA family.</text>
</comment>
<dbReference type="EMBL" id="FRFE01000018">
    <property type="protein sequence ID" value="SHO50391.1"/>
    <property type="molecule type" value="Genomic_DNA"/>
</dbReference>
<dbReference type="Gene3D" id="2.40.340.10">
    <property type="entry name" value="MoeA, C-terminal, domain IV"/>
    <property type="match status" value="1"/>
</dbReference>
<dbReference type="CDD" id="cd00887">
    <property type="entry name" value="MoeA"/>
    <property type="match status" value="1"/>
</dbReference>
<dbReference type="Gene3D" id="3.40.980.10">
    <property type="entry name" value="MoaB/Mog-like domain"/>
    <property type="match status" value="1"/>
</dbReference>
<sequence length="467" mass="50539">MCGTNPFPNRNIYHTFAILSKKVCKFFCLTVRLWCMLHARTDSLYLSKETSLKKQQAIPDNTDMIMDHPACMRKISQLIMVMKREVVPLTTALGRVTATDLTALLPQPAFRQSLRDGYLVASGIGEAGSDQIFPITGIIQAGNVTETVILPGQAIRIMTGAMVPKAGNRVIPQEECSKDNDMVRIPAHALGNLRTHIEEEGSEMAVGDLVVAAGTVLQPEHIGLLATTGLNEIEVFRRPRVGFFCTGSELVEIGSVPLPGQKISSNQHLLAGLVRRFGGEPRFLGTIHDTHAALAQTFAELRATECDLVISTGGMGPGKYDLIEQAFLEAGGEVIYNHLDLTPGKNSLCGLLGEKLFFGLPGPPTAVHALMNAVVGPALLQIQGVGTLYPMIISACLSQPITIRRPGIMQLRGGILSYSDGRCLVRMAGKHEPPSCYMVIAADRSSYKQDELIEVQLTATPFGPHFS</sequence>
<keyword evidence="4" id="KW-0500">Molybdenum</keyword>
<evidence type="ECO:0000313" key="6">
    <source>
        <dbReference type="EMBL" id="SHO50391.1"/>
    </source>
</evidence>
<gene>
    <name evidence="6" type="ORF">SAMN02745220_03394</name>
</gene>
<dbReference type="InterPro" id="IPR036425">
    <property type="entry name" value="MoaB/Mog-like_dom_sf"/>
</dbReference>
<evidence type="ECO:0000256" key="3">
    <source>
        <dbReference type="ARBA" id="ARBA00047317"/>
    </source>
</evidence>
<dbReference type="SUPFAM" id="SSF63882">
    <property type="entry name" value="MoeA N-terminal region -like"/>
    <property type="match status" value="1"/>
</dbReference>
<dbReference type="InterPro" id="IPR038987">
    <property type="entry name" value="MoeA-like"/>
</dbReference>
<dbReference type="GO" id="GO:0005829">
    <property type="term" value="C:cytosol"/>
    <property type="evidence" value="ECO:0007669"/>
    <property type="project" value="TreeGrafter"/>
</dbReference>
<dbReference type="Pfam" id="PF00994">
    <property type="entry name" value="MoCF_biosynth"/>
    <property type="match status" value="1"/>
</dbReference>
<dbReference type="Proteomes" id="UP000184603">
    <property type="component" value="Unassembled WGS sequence"/>
</dbReference>
<dbReference type="Gene3D" id="3.90.105.10">
    <property type="entry name" value="Molybdopterin biosynthesis moea protein, domain 2"/>
    <property type="match status" value="1"/>
</dbReference>
<dbReference type="PANTHER" id="PTHR10192">
    <property type="entry name" value="MOLYBDOPTERIN BIOSYNTHESIS PROTEIN"/>
    <property type="match status" value="1"/>
</dbReference>
<dbReference type="EC" id="2.10.1.1" evidence="4"/>
<name>A0A1M7YCR9_9BACT</name>